<dbReference type="STRING" id="3750.A0A498HBC6"/>
<dbReference type="Gene3D" id="2.160.20.10">
    <property type="entry name" value="Single-stranded right-handed beta-helix, Pectin lyase-like"/>
    <property type="match status" value="2"/>
</dbReference>
<dbReference type="PANTHER" id="PTHR31339">
    <property type="entry name" value="PECTIN LYASE-RELATED"/>
    <property type="match status" value="1"/>
</dbReference>
<dbReference type="PANTHER" id="PTHR31339:SF9">
    <property type="entry name" value="PLASMIN AND FIBRONECTIN-BINDING PROTEIN A"/>
    <property type="match status" value="1"/>
</dbReference>
<keyword evidence="5" id="KW-1185">Reference proteome</keyword>
<dbReference type="SUPFAM" id="SSF51126">
    <property type="entry name" value="Pectin lyase-like"/>
    <property type="match status" value="1"/>
</dbReference>
<comment type="caution">
    <text evidence="4">The sequence shown here is derived from an EMBL/GenBank/DDBJ whole genome shotgun (WGS) entry which is preliminary data.</text>
</comment>
<evidence type="ECO:0000313" key="5">
    <source>
        <dbReference type="Proteomes" id="UP000290289"/>
    </source>
</evidence>
<feature type="transmembrane region" description="Helical" evidence="3">
    <location>
        <begin position="21"/>
        <end position="45"/>
    </location>
</feature>
<comment type="subcellular location">
    <subcellularLocation>
        <location evidence="1">Secreted</location>
        <location evidence="1">Cell wall</location>
    </subcellularLocation>
</comment>
<dbReference type="InterPro" id="IPR011050">
    <property type="entry name" value="Pectin_lyase_fold/virulence"/>
</dbReference>
<dbReference type="AlphaFoldDB" id="A0A498HBC6"/>
<dbReference type="InterPro" id="IPR012334">
    <property type="entry name" value="Pectin_lyas_fold"/>
</dbReference>
<accession>A0A498HBC6</accession>
<keyword evidence="2" id="KW-0964">Secreted</keyword>
<protein>
    <submittedName>
        <fullName evidence="4">Uncharacterized protein</fullName>
    </submittedName>
</protein>
<name>A0A498HBC6_MALDO</name>
<gene>
    <name evidence="4" type="ORF">DVH24_030662</name>
</gene>
<evidence type="ECO:0000256" key="2">
    <source>
        <dbReference type="ARBA" id="ARBA00022512"/>
    </source>
</evidence>
<dbReference type="EMBL" id="RDQH01000343">
    <property type="protein sequence ID" value="RXH68329.1"/>
    <property type="molecule type" value="Genomic_DNA"/>
</dbReference>
<keyword evidence="3" id="KW-0472">Membrane</keyword>
<sequence>MENKRKISSYNHGVVWYPRTNVLCTFVQVVNVLLLLGLLGGAAPWSVKGSPHCSNQTNSGAIRPHSVAIAEFGAVGDGATLNIKAIHNPIGDNSTSGDQGSIWWDWFRNKTLNYTRPHLLELINSTGVVISNLTFLSSPFWTLHLHIADSSDNLCIEDCHISTGDELVFIKSGWDEYGTLYGRPSRNIILLRITGKTETSAGIAIGSEMSGVVSEVHAEDLHFFGSKTGIAIRFTSQYEERPDEFYDPNFSEVHFDESKSTLNGE</sequence>
<evidence type="ECO:0000256" key="1">
    <source>
        <dbReference type="ARBA" id="ARBA00004191"/>
    </source>
</evidence>
<reference evidence="4 5" key="1">
    <citation type="submission" date="2018-10" db="EMBL/GenBank/DDBJ databases">
        <title>A high-quality apple genome assembly.</title>
        <authorList>
            <person name="Hu J."/>
        </authorList>
    </citation>
    <scope>NUCLEOTIDE SEQUENCE [LARGE SCALE GENOMIC DNA]</scope>
    <source>
        <strain evidence="5">cv. HFTH1</strain>
        <tissue evidence="4">Young leaf</tissue>
    </source>
</reference>
<evidence type="ECO:0000256" key="3">
    <source>
        <dbReference type="SAM" id="Phobius"/>
    </source>
</evidence>
<keyword evidence="3" id="KW-0812">Transmembrane</keyword>
<dbReference type="InterPro" id="IPR051801">
    <property type="entry name" value="GH28_Enzymes"/>
</dbReference>
<keyword evidence="2" id="KW-0134">Cell wall</keyword>
<evidence type="ECO:0000313" key="4">
    <source>
        <dbReference type="EMBL" id="RXH68329.1"/>
    </source>
</evidence>
<keyword evidence="3" id="KW-1133">Transmembrane helix</keyword>
<organism evidence="4 5">
    <name type="scientific">Malus domestica</name>
    <name type="common">Apple</name>
    <name type="synonym">Pyrus malus</name>
    <dbReference type="NCBI Taxonomy" id="3750"/>
    <lineage>
        <taxon>Eukaryota</taxon>
        <taxon>Viridiplantae</taxon>
        <taxon>Streptophyta</taxon>
        <taxon>Embryophyta</taxon>
        <taxon>Tracheophyta</taxon>
        <taxon>Spermatophyta</taxon>
        <taxon>Magnoliopsida</taxon>
        <taxon>eudicotyledons</taxon>
        <taxon>Gunneridae</taxon>
        <taxon>Pentapetalae</taxon>
        <taxon>rosids</taxon>
        <taxon>fabids</taxon>
        <taxon>Rosales</taxon>
        <taxon>Rosaceae</taxon>
        <taxon>Amygdaloideae</taxon>
        <taxon>Maleae</taxon>
        <taxon>Malus</taxon>
    </lineage>
</organism>
<dbReference type="Proteomes" id="UP000290289">
    <property type="component" value="Chromosome 17"/>
</dbReference>
<proteinExistence type="predicted"/>